<dbReference type="AlphaFoldDB" id="A0A364Y0U7"/>
<dbReference type="InterPro" id="IPR039426">
    <property type="entry name" value="TonB-dep_rcpt-like"/>
</dbReference>
<dbReference type="Gene3D" id="2.60.40.1120">
    <property type="entry name" value="Carboxypeptidase-like, regulatory domain"/>
    <property type="match status" value="1"/>
</dbReference>
<dbReference type="SUPFAM" id="SSF56935">
    <property type="entry name" value="Porins"/>
    <property type="match status" value="1"/>
</dbReference>
<name>A0A364Y0U7_9BACT</name>
<dbReference type="EMBL" id="QMFY01000008">
    <property type="protein sequence ID" value="RAW00218.1"/>
    <property type="molecule type" value="Genomic_DNA"/>
</dbReference>
<evidence type="ECO:0000256" key="4">
    <source>
        <dbReference type="ARBA" id="ARBA00022692"/>
    </source>
</evidence>
<evidence type="ECO:0000313" key="11">
    <source>
        <dbReference type="Proteomes" id="UP000251889"/>
    </source>
</evidence>
<reference evidence="10 11" key="1">
    <citation type="submission" date="2018-06" db="EMBL/GenBank/DDBJ databases">
        <title>Chryseolinea flavus sp. nov., a member of the phylum Bacteroidetes isolated from soil.</title>
        <authorList>
            <person name="Li Y."/>
            <person name="Wang J."/>
        </authorList>
    </citation>
    <scope>NUCLEOTIDE SEQUENCE [LARGE SCALE GENOMIC DNA]</scope>
    <source>
        <strain evidence="10 11">SDU1-6</strain>
    </source>
</reference>
<gene>
    <name evidence="10" type="ORF">DQQ10_16745</name>
</gene>
<keyword evidence="6 7" id="KW-0998">Cell outer membrane</keyword>
<evidence type="ECO:0000256" key="5">
    <source>
        <dbReference type="ARBA" id="ARBA00023136"/>
    </source>
</evidence>
<evidence type="ECO:0000256" key="3">
    <source>
        <dbReference type="ARBA" id="ARBA00022452"/>
    </source>
</evidence>
<dbReference type="SUPFAM" id="SSF49464">
    <property type="entry name" value="Carboxypeptidase regulatory domain-like"/>
    <property type="match status" value="1"/>
</dbReference>
<dbReference type="PROSITE" id="PS52016">
    <property type="entry name" value="TONB_DEPENDENT_REC_3"/>
    <property type="match status" value="1"/>
</dbReference>
<keyword evidence="4 7" id="KW-0812">Transmembrane</keyword>
<dbReference type="NCBIfam" id="TIGR04056">
    <property type="entry name" value="OMP_RagA_SusC"/>
    <property type="match status" value="1"/>
</dbReference>
<dbReference type="InterPro" id="IPR008969">
    <property type="entry name" value="CarboxyPept-like_regulatory"/>
</dbReference>
<evidence type="ECO:0000259" key="9">
    <source>
        <dbReference type="Pfam" id="PF07715"/>
    </source>
</evidence>
<dbReference type="InterPro" id="IPR023997">
    <property type="entry name" value="TonB-dep_OMP_SusC/RagA_CS"/>
</dbReference>
<evidence type="ECO:0000256" key="1">
    <source>
        <dbReference type="ARBA" id="ARBA00004571"/>
    </source>
</evidence>
<dbReference type="NCBIfam" id="TIGR04057">
    <property type="entry name" value="SusC_RagA_signa"/>
    <property type="match status" value="1"/>
</dbReference>
<dbReference type="InterPro" id="IPR012910">
    <property type="entry name" value="Plug_dom"/>
</dbReference>
<dbReference type="InterPro" id="IPR037066">
    <property type="entry name" value="Plug_dom_sf"/>
</dbReference>
<comment type="subcellular location">
    <subcellularLocation>
        <location evidence="1 7">Cell outer membrane</location>
        <topology evidence="1 7">Multi-pass membrane protein</topology>
    </subcellularLocation>
</comment>
<dbReference type="Pfam" id="PF07715">
    <property type="entry name" value="Plug"/>
    <property type="match status" value="1"/>
</dbReference>
<organism evidence="10 11">
    <name type="scientific">Pseudochryseolinea flava</name>
    <dbReference type="NCBI Taxonomy" id="2059302"/>
    <lineage>
        <taxon>Bacteria</taxon>
        <taxon>Pseudomonadati</taxon>
        <taxon>Bacteroidota</taxon>
        <taxon>Cytophagia</taxon>
        <taxon>Cytophagales</taxon>
        <taxon>Fulvivirgaceae</taxon>
        <taxon>Pseudochryseolinea</taxon>
    </lineage>
</organism>
<dbReference type="OrthoDB" id="9768177at2"/>
<dbReference type="Pfam" id="PF13715">
    <property type="entry name" value="CarbopepD_reg_2"/>
    <property type="match status" value="1"/>
</dbReference>
<evidence type="ECO:0000256" key="2">
    <source>
        <dbReference type="ARBA" id="ARBA00022448"/>
    </source>
</evidence>
<keyword evidence="11" id="KW-1185">Reference proteome</keyword>
<accession>A0A364Y0U7</accession>
<evidence type="ECO:0000256" key="8">
    <source>
        <dbReference type="SAM" id="SignalP"/>
    </source>
</evidence>
<dbReference type="RefSeq" id="WP_112748056.1">
    <property type="nucleotide sequence ID" value="NZ_QMFY01000008.1"/>
</dbReference>
<keyword evidence="2 7" id="KW-0813">Transport</keyword>
<comment type="caution">
    <text evidence="10">The sequence shown here is derived from an EMBL/GenBank/DDBJ whole genome shotgun (WGS) entry which is preliminary data.</text>
</comment>
<keyword evidence="5 7" id="KW-0472">Membrane</keyword>
<dbReference type="Proteomes" id="UP000251889">
    <property type="component" value="Unassembled WGS sequence"/>
</dbReference>
<proteinExistence type="inferred from homology"/>
<dbReference type="InterPro" id="IPR036942">
    <property type="entry name" value="Beta-barrel_TonB_sf"/>
</dbReference>
<dbReference type="GO" id="GO:0009279">
    <property type="term" value="C:cell outer membrane"/>
    <property type="evidence" value="ECO:0007669"/>
    <property type="project" value="UniProtKB-SubCell"/>
</dbReference>
<dbReference type="InterPro" id="IPR023996">
    <property type="entry name" value="TonB-dep_OMP_SusC/RagA"/>
</dbReference>
<evidence type="ECO:0000256" key="6">
    <source>
        <dbReference type="ARBA" id="ARBA00023237"/>
    </source>
</evidence>
<keyword evidence="8" id="KW-0732">Signal</keyword>
<feature type="domain" description="TonB-dependent receptor plug" evidence="9">
    <location>
        <begin position="117"/>
        <end position="221"/>
    </location>
</feature>
<evidence type="ECO:0000256" key="7">
    <source>
        <dbReference type="PROSITE-ProRule" id="PRU01360"/>
    </source>
</evidence>
<dbReference type="Gene3D" id="2.170.130.10">
    <property type="entry name" value="TonB-dependent receptor, plug domain"/>
    <property type="match status" value="1"/>
</dbReference>
<sequence length="1009" mass="110693">MQKHLFKILTLLLIGLSGQLYAQDRSISGVVRTDDGALPGASVTLKGTTIGTITDGDGRFNVSFSASENPILIVSFIGYRQEEVVLTSGQTSVDITLQADVSTLDEVIVVGYGTKKKVNLTGAVSEVNDQAFSGKPVVNAYQALQGEAAGVIIQQGTSEPGTNPSINIRGLNTINGNNPLVVVDGVIGSLNNVNPNDIKSVTVLKDAASAAIYGSRAASGVILVTTKSGNGAPSFQYSANIGVQQPTNFPDAADSWEYAALRNEALVNSGFAPQFTPEQIADFKENGPNVFHYRELFKHTAPQSNHNFSLNGKNENTDYYISLGYQDQNSLFKGPDYGYTRYNFRMNLTQKVGDKWAFSGRMSFVRNDIKDHAWWTEWLIEPTVRIPTIYRDVDENGNYTLVSGSNGSSLARLEKGGMRRSKNDEALGNFSVEYKPIPSLTVKAVLSGTITSNKTHEFRKAIAYAYPGGGDTQNSVADQSGSTVYLNPFVTANFNKEVVAGGVLDLLVGASSENFKNDFFGVTGINVPGNEFGVINNTSELLRSGTYGTGNEWSLRSYFGRAGFTYQDKYLFEANLRYDGSSRFSSDNRWGFFPSVSAGWVLSKESFFAPVENIISFAKVRGSWGQVGNQDISDLYGYQSLVSVSSNVYGFGNKPVSGAYYSVSNAGRSWETTTMTNIGLDVNFLSNRLNFGLEFFNNETRDILLQLPVPATYGLGQPFQNAGTVRNRGWEVTVEYLFDTGEVQHSINANISDNLNEVIDLKGREFVAGGDVQTILREGYPMYSYYGLKSDGFFNSNEEVANHATPIFATSVKAGDIRYIDRNQDGDIDYEGDRFILSNPFPRYTFGFSYGMKWKGFDFSFLLQGVGKRSQWVRGEIVEAFHNSNEGPVFNRHLDRWTPTNTDASYPRLTIGSESVNNAARSDFWIFDAKYMRIKNIQLGYTLPQSIIRKAGLTNVRFYVTGLNVLTFTPFDIGLDPEVNGGIAAGGAPYSGRVYPVARVFSGGVDIKF</sequence>
<feature type="chain" id="PRO_5017066426" evidence="8">
    <location>
        <begin position="23"/>
        <end position="1009"/>
    </location>
</feature>
<feature type="signal peptide" evidence="8">
    <location>
        <begin position="1"/>
        <end position="22"/>
    </location>
</feature>
<keyword evidence="3 7" id="KW-1134">Transmembrane beta strand</keyword>
<protein>
    <submittedName>
        <fullName evidence="10">SusC/RagA family protein</fullName>
    </submittedName>
</protein>
<evidence type="ECO:0000313" key="10">
    <source>
        <dbReference type="EMBL" id="RAW00218.1"/>
    </source>
</evidence>
<dbReference type="Gene3D" id="2.40.170.20">
    <property type="entry name" value="TonB-dependent receptor, beta-barrel domain"/>
    <property type="match status" value="1"/>
</dbReference>
<comment type="similarity">
    <text evidence="7">Belongs to the TonB-dependent receptor family.</text>
</comment>